<keyword evidence="4 8" id="KW-0915">Sodium</keyword>
<evidence type="ECO:0000256" key="1">
    <source>
        <dbReference type="ARBA" id="ARBA00022448"/>
    </source>
</evidence>
<dbReference type="PANTHER" id="PTHR37839">
    <property type="entry name" value="NA(+)-TRANSLOCATING NADH-QUINONE REDUCTASE SUBUNIT A"/>
    <property type="match status" value="1"/>
</dbReference>
<dbReference type="Proteomes" id="UP000503004">
    <property type="component" value="Chromosome"/>
</dbReference>
<comment type="similarity">
    <text evidence="8">Belongs to the NqrA family.</text>
</comment>
<evidence type="ECO:0000259" key="10">
    <source>
        <dbReference type="Pfam" id="PF11973"/>
    </source>
</evidence>
<gene>
    <name evidence="8" type="primary">nqrA</name>
    <name evidence="12" type="ORF">GNH96_14760</name>
</gene>
<comment type="catalytic activity">
    <reaction evidence="8">
        <text>a ubiquinone + n Na(+)(in) + NADH + H(+) = a ubiquinol + n Na(+)(out) + NAD(+)</text>
        <dbReference type="Rhea" id="RHEA:47748"/>
        <dbReference type="Rhea" id="RHEA-COMP:9565"/>
        <dbReference type="Rhea" id="RHEA-COMP:9566"/>
        <dbReference type="ChEBI" id="CHEBI:15378"/>
        <dbReference type="ChEBI" id="CHEBI:16389"/>
        <dbReference type="ChEBI" id="CHEBI:17976"/>
        <dbReference type="ChEBI" id="CHEBI:29101"/>
        <dbReference type="ChEBI" id="CHEBI:57540"/>
        <dbReference type="ChEBI" id="CHEBI:57945"/>
        <dbReference type="EC" id="7.2.1.1"/>
    </reaction>
</comment>
<dbReference type="Pfam" id="PF11973">
    <property type="entry name" value="NQRA_SLBB"/>
    <property type="match status" value="1"/>
</dbReference>
<reference evidence="13" key="1">
    <citation type="submission" date="2019-12" db="EMBL/GenBank/DDBJ databases">
        <authorList>
            <person name="Awala S.I."/>
            <person name="Rhee S.K."/>
        </authorList>
    </citation>
    <scope>NUCLEOTIDE SEQUENCE [LARGE SCALE GENOMIC DNA]</scope>
    <source>
        <strain evidence="13">IM1</strain>
    </source>
</reference>
<evidence type="ECO:0000259" key="9">
    <source>
        <dbReference type="Pfam" id="PF05896"/>
    </source>
</evidence>
<dbReference type="EC" id="7.2.1.1" evidence="8"/>
<evidence type="ECO:0000256" key="4">
    <source>
        <dbReference type="ARBA" id="ARBA00023053"/>
    </source>
</evidence>
<dbReference type="InterPro" id="IPR056148">
    <property type="entry name" value="NQRA_2nd"/>
</dbReference>
<keyword evidence="3 8" id="KW-0520">NAD</keyword>
<feature type="domain" description="Na(+)-translocating NADH-quinone reductase subunit A C-terminal" evidence="10">
    <location>
        <begin position="264"/>
        <end position="314"/>
    </location>
</feature>
<proteinExistence type="inferred from homology"/>
<evidence type="ECO:0000259" key="11">
    <source>
        <dbReference type="Pfam" id="PF24836"/>
    </source>
</evidence>
<accession>A0A858QBC4</accession>
<name>A0A858QBC4_9GAMM</name>
<evidence type="ECO:0000313" key="12">
    <source>
        <dbReference type="EMBL" id="QJD31081.1"/>
    </source>
</evidence>
<evidence type="ECO:0000256" key="3">
    <source>
        <dbReference type="ARBA" id="ARBA00023027"/>
    </source>
</evidence>
<dbReference type="AlphaFoldDB" id="A0A858QBC4"/>
<dbReference type="RefSeq" id="WP_169604349.1">
    <property type="nucleotide sequence ID" value="NZ_CP046565.1"/>
</dbReference>
<comment type="subunit">
    <text evidence="8">Composed of six subunits; NqrA, NqrB, NqrC, NqrD, NqrE and NqrF.</text>
</comment>
<evidence type="ECO:0000256" key="7">
    <source>
        <dbReference type="ARBA" id="ARBA00023201"/>
    </source>
</evidence>
<feature type="domain" description="NqrA second alpha/beta" evidence="11">
    <location>
        <begin position="116"/>
        <end position="259"/>
    </location>
</feature>
<dbReference type="InterPro" id="IPR056147">
    <property type="entry name" value="NQRA_N"/>
</dbReference>
<evidence type="ECO:0000256" key="6">
    <source>
        <dbReference type="ARBA" id="ARBA00023075"/>
    </source>
</evidence>
<dbReference type="InterPro" id="IPR008703">
    <property type="entry name" value="NqrA"/>
</dbReference>
<evidence type="ECO:0000256" key="5">
    <source>
        <dbReference type="ARBA" id="ARBA00023065"/>
    </source>
</evidence>
<comment type="function">
    <text evidence="8">NQR complex catalyzes the reduction of ubiquinone-1 to ubiquinol by two successive reactions, coupled with the transport of Na(+) ions from the cytoplasm to the periplasm. NqrA to NqrE are probably involved in the second step, the conversion of ubisemiquinone to ubiquinol.</text>
</comment>
<dbReference type="Pfam" id="PF05896">
    <property type="entry name" value="NQRA_N"/>
    <property type="match status" value="1"/>
</dbReference>
<organism evidence="12 13">
    <name type="scientific">Methylococcus geothermalis</name>
    <dbReference type="NCBI Taxonomy" id="2681310"/>
    <lineage>
        <taxon>Bacteria</taxon>
        <taxon>Pseudomonadati</taxon>
        <taxon>Pseudomonadota</taxon>
        <taxon>Gammaproteobacteria</taxon>
        <taxon>Methylococcales</taxon>
        <taxon>Methylococcaceae</taxon>
        <taxon>Methylococcus</taxon>
    </lineage>
</organism>
<dbReference type="NCBIfam" id="TIGR01936">
    <property type="entry name" value="nqrA"/>
    <property type="match status" value="1"/>
</dbReference>
<keyword evidence="6 8" id="KW-0830">Ubiquinone</keyword>
<keyword evidence="13" id="KW-1185">Reference proteome</keyword>
<dbReference type="PANTHER" id="PTHR37839:SF1">
    <property type="entry name" value="NA(+)-TRANSLOCATING NADH-QUINONE REDUCTASE SUBUNIT A"/>
    <property type="match status" value="1"/>
</dbReference>
<evidence type="ECO:0000256" key="8">
    <source>
        <dbReference type="HAMAP-Rule" id="MF_00425"/>
    </source>
</evidence>
<keyword evidence="1 8" id="KW-0813">Transport</keyword>
<dbReference type="NCBIfam" id="NF003759">
    <property type="entry name" value="PRK05352.1-2"/>
    <property type="match status" value="1"/>
</dbReference>
<dbReference type="InterPro" id="IPR022615">
    <property type="entry name" value="NqrA_C_domain"/>
</dbReference>
<dbReference type="EMBL" id="CP046565">
    <property type="protein sequence ID" value="QJD31081.1"/>
    <property type="molecule type" value="Genomic_DNA"/>
</dbReference>
<dbReference type="GO" id="GO:0006814">
    <property type="term" value="P:sodium ion transport"/>
    <property type="evidence" value="ECO:0007669"/>
    <property type="project" value="UniProtKB-UniRule"/>
</dbReference>
<dbReference type="KEGG" id="metu:GNH96_14760"/>
<dbReference type="HAMAP" id="MF_00425">
    <property type="entry name" value="NqrA"/>
    <property type="match status" value="1"/>
</dbReference>
<keyword evidence="5 8" id="KW-0406">Ion transport</keyword>
<dbReference type="GO" id="GO:0016655">
    <property type="term" value="F:oxidoreductase activity, acting on NAD(P)H, quinone or similar compound as acceptor"/>
    <property type="evidence" value="ECO:0007669"/>
    <property type="project" value="UniProtKB-UniRule"/>
</dbReference>
<keyword evidence="7 8" id="KW-0739">Sodium transport</keyword>
<evidence type="ECO:0000313" key="13">
    <source>
        <dbReference type="Proteomes" id="UP000503004"/>
    </source>
</evidence>
<sequence>MVIKLKKGLDLPITGAPEQVIHADGGAVKSVALIGPDFIGLKPTMQVSEGDRVKLGSILFTDKQNPGVNFTSPGAGVVKAINRGERRVLQSVVIELDGKDEVTFASYQAAALAGLSDAQVRENLLASGLWTFLRTRPYSKVPNPETKPHSIFVTAIDTNPLAARPDVVIQERAEDFKNGLTVISKLTEGKVYLCKASSQTVPSIEGGKVEVADFEGPHPAGLAGTHIHYLDPVGPSKCVWYLDYQSVIAIGALFTTGRINVERVVSLAGPGVARPRLVRSRLGACLCDLTAGQTVTDKEVRVISGSVLYGREATDWGCYLGRYHNQVSVIEEGRAREFMGWLLPSASKYSFLNVTLASLPKERGRKFPFTTSTHGSPRAIVPVGVYEDVMPLDILPTQLVRSLLVGDTDMAQALGCLELDEEDLALCTFVDPGKHDFGPVLRSNLTQIEKEG</sequence>
<evidence type="ECO:0000256" key="2">
    <source>
        <dbReference type="ARBA" id="ARBA00022967"/>
    </source>
</evidence>
<dbReference type="Pfam" id="PF24836">
    <property type="entry name" value="NQRA_2nd"/>
    <property type="match status" value="1"/>
</dbReference>
<feature type="domain" description="NqrA N-terminal barrel-sandwich hybrid" evidence="9">
    <location>
        <begin position="3"/>
        <end position="97"/>
    </location>
</feature>
<protein>
    <recommendedName>
        <fullName evidence="8">Na(+)-translocating NADH-quinone reductase subunit A</fullName>
        <shortName evidence="8">Na(+)-NQR subunit A</shortName>
        <shortName evidence="8">Na(+)-translocating NQR subunit A</shortName>
        <ecNumber evidence="8">7.2.1.1</ecNumber>
    </recommendedName>
    <alternativeName>
        <fullName evidence="8">NQR complex subunit A</fullName>
    </alternativeName>
    <alternativeName>
        <fullName evidence="8">NQR-1 subunit A</fullName>
    </alternativeName>
</protein>
<keyword evidence="2 8" id="KW-1278">Translocase</keyword>